<reference evidence="2 3" key="1">
    <citation type="submission" date="2019-02" db="EMBL/GenBank/DDBJ databases">
        <title>Deep-cultivation of Planctomycetes and their phenomic and genomic characterization uncovers novel biology.</title>
        <authorList>
            <person name="Wiegand S."/>
            <person name="Jogler M."/>
            <person name="Boedeker C."/>
            <person name="Pinto D."/>
            <person name="Vollmers J."/>
            <person name="Rivas-Marin E."/>
            <person name="Kohn T."/>
            <person name="Peeters S.H."/>
            <person name="Heuer A."/>
            <person name="Rast P."/>
            <person name="Oberbeckmann S."/>
            <person name="Bunk B."/>
            <person name="Jeske O."/>
            <person name="Meyerdierks A."/>
            <person name="Storesund J.E."/>
            <person name="Kallscheuer N."/>
            <person name="Luecker S."/>
            <person name="Lage O.M."/>
            <person name="Pohl T."/>
            <person name="Merkel B.J."/>
            <person name="Hornburger P."/>
            <person name="Mueller R.-W."/>
            <person name="Bruemmer F."/>
            <person name="Labrenz M."/>
            <person name="Spormann A.M."/>
            <person name="Op Den Camp H."/>
            <person name="Overmann J."/>
            <person name="Amann R."/>
            <person name="Jetten M.S.M."/>
            <person name="Mascher T."/>
            <person name="Medema M.H."/>
            <person name="Devos D.P."/>
            <person name="Kaster A.-K."/>
            <person name="Ovreas L."/>
            <person name="Rohde M."/>
            <person name="Galperin M.Y."/>
            <person name="Jogler C."/>
        </authorList>
    </citation>
    <scope>NUCLEOTIDE SEQUENCE [LARGE SCALE GENOMIC DNA]</scope>
    <source>
        <strain evidence="2 3">Pla22</strain>
    </source>
</reference>
<accession>A0A5C5WQM2</accession>
<gene>
    <name evidence="2" type="ORF">Pla22_00250</name>
</gene>
<proteinExistence type="predicted"/>
<dbReference type="PROSITE" id="PS51257">
    <property type="entry name" value="PROKAR_LIPOPROTEIN"/>
    <property type="match status" value="1"/>
</dbReference>
<keyword evidence="3" id="KW-1185">Reference proteome</keyword>
<dbReference type="EMBL" id="SJPI01000001">
    <property type="protein sequence ID" value="TWT52401.1"/>
    <property type="molecule type" value="Genomic_DNA"/>
</dbReference>
<comment type="caution">
    <text evidence="2">The sequence shown here is derived from an EMBL/GenBank/DDBJ whole genome shotgun (WGS) entry which is preliminary data.</text>
</comment>
<dbReference type="Proteomes" id="UP000316598">
    <property type="component" value="Unassembled WGS sequence"/>
</dbReference>
<dbReference type="AlphaFoldDB" id="A0A5C5WQM2"/>
<protein>
    <recommendedName>
        <fullName evidence="4">Membrane or secreted protein</fullName>
    </recommendedName>
</protein>
<sequence length="88" mass="9775">MRRDQQNILLLICFAAIATVSLGCRGQGVLPPAGPMLRQQSQAIINDPFPQNDIGPYEAASRPPDYQQPLPEAVRNRIHRDSTYGFGR</sequence>
<dbReference type="RefSeq" id="WP_242631694.1">
    <property type="nucleotide sequence ID" value="NZ_SJPI01000001.1"/>
</dbReference>
<organism evidence="2 3">
    <name type="scientific">Rubripirellula amarantea</name>
    <dbReference type="NCBI Taxonomy" id="2527999"/>
    <lineage>
        <taxon>Bacteria</taxon>
        <taxon>Pseudomonadati</taxon>
        <taxon>Planctomycetota</taxon>
        <taxon>Planctomycetia</taxon>
        <taxon>Pirellulales</taxon>
        <taxon>Pirellulaceae</taxon>
        <taxon>Rubripirellula</taxon>
    </lineage>
</organism>
<name>A0A5C5WQM2_9BACT</name>
<evidence type="ECO:0000313" key="2">
    <source>
        <dbReference type="EMBL" id="TWT52401.1"/>
    </source>
</evidence>
<evidence type="ECO:0000256" key="1">
    <source>
        <dbReference type="SAM" id="MobiDB-lite"/>
    </source>
</evidence>
<evidence type="ECO:0000313" key="3">
    <source>
        <dbReference type="Proteomes" id="UP000316598"/>
    </source>
</evidence>
<evidence type="ECO:0008006" key="4">
    <source>
        <dbReference type="Google" id="ProtNLM"/>
    </source>
</evidence>
<feature type="region of interest" description="Disordered" evidence="1">
    <location>
        <begin position="47"/>
        <end position="88"/>
    </location>
</feature>